<sequence length="912" mass="104863">MNNNIFYLLKGEQQTATKGQYNTVTGEFENSTEVGQYCVTSWLTDLRPSDKKQIPLSTLFPPDINVKQMRIFFYDENAKYLNYTIFTGTELDEYHAIVENTRIKAEYVKCDFILDISETELSQMTQPEIDSMLTHVWVYAGFELQNPHYSKLESKYKKETDQVFFRNSLEGSIKIFGTDFDFINSQSLETKYVLIITNANGKVLALNSFAKTDCKLDTTRRSIELKLSSIDRYSKIMNKYDNTYDLIKLSPAITSLILTKRLLYQFYIQGANSVSCYANGTYWEQDVNEAIDDANALRSKYYFAENFTKQEIIIEKEQSEYFAGTYIKDESYNGYRWIHTTKSNLVFWLDPLSDSEKANYNTAAWPYGSILNAATGSHPTNTTGESRNSLYWIKFNDKNTFGSLDTPNLKSKSVYCTSYADKKFDGVFNSGSGADYKLNKVLDNTYAFNLRDCLIDYTIWGRILADVDTAVEQSTGQVKTLYDLPKDDFVSERVNYRKCIGLIGLQVKQTGYTVTHPTKYGRNDSGEYFTNNFVSALTKTEHMPVPISRSSWANTSLWAIIPDTWNIFENQFRSEFILKDAFSLADVIKALLHKIDPLVKFEATSEYSQFLYGGDTSTPIIPFDGSRVGYVPFIAPKSNVLKGNYDQAAQKAEITFEQLMNMLRDCFRCYWYIDDSNRLRIEHISYFMKGLSYTSLNIQLDLTKKYDKFNDMVVLYAQEVTKYNKDDLSSRYEFGWMDDTTDTFDDMEIDVNSVYIQSDKTEEINSEVFSTDVDLMLYAPDKFSNDGFVLMMANKDTKKVPIASVSGLRDDEYAYTYSVTPQNYLCSWLYLARYYMLDMPAYNIKYTRAPLTDAYRVTGIKPFKQQDIEFQTGEKIDLNKAIKTSIGTGIIDSLSVNIDTQLISATLTYSPV</sequence>
<accession>A0A8S5NYL9</accession>
<dbReference type="EMBL" id="BK015286">
    <property type="protein sequence ID" value="DAD99511.1"/>
    <property type="molecule type" value="Genomic_DNA"/>
</dbReference>
<reference evidence="1" key="1">
    <citation type="journal article" date="2021" name="Proc. Natl. Acad. Sci. U.S.A.">
        <title>A Catalog of Tens of Thousands of Viruses from Human Metagenomes Reveals Hidden Associations with Chronic Diseases.</title>
        <authorList>
            <person name="Tisza M.J."/>
            <person name="Buck C.B."/>
        </authorList>
    </citation>
    <scope>NUCLEOTIDE SEQUENCE</scope>
    <source>
        <strain evidence="1">Cts9u10</strain>
    </source>
</reference>
<evidence type="ECO:0008006" key="2">
    <source>
        <dbReference type="Google" id="ProtNLM"/>
    </source>
</evidence>
<proteinExistence type="predicted"/>
<name>A0A8S5NYL9_9CAUD</name>
<protein>
    <recommendedName>
        <fullName evidence="2">Tail protein</fullName>
    </recommendedName>
</protein>
<organism evidence="1">
    <name type="scientific">Myoviridae sp. cts9u10</name>
    <dbReference type="NCBI Taxonomy" id="2825187"/>
    <lineage>
        <taxon>Viruses</taxon>
        <taxon>Duplodnaviria</taxon>
        <taxon>Heunggongvirae</taxon>
        <taxon>Uroviricota</taxon>
        <taxon>Caudoviricetes</taxon>
    </lineage>
</organism>
<evidence type="ECO:0000313" key="1">
    <source>
        <dbReference type="EMBL" id="DAD99511.1"/>
    </source>
</evidence>